<dbReference type="PANTHER" id="PTHR31086">
    <property type="entry name" value="ALUMINUM-ACTIVATED MALATE TRANSPORTER 10"/>
    <property type="match status" value="1"/>
</dbReference>
<keyword evidence="4 9" id="KW-0812">Transmembrane</keyword>
<evidence type="ECO:0000256" key="7">
    <source>
        <dbReference type="ARBA" id="ARBA00023136"/>
    </source>
</evidence>
<evidence type="ECO:0000256" key="1">
    <source>
        <dbReference type="ARBA" id="ARBA00004141"/>
    </source>
</evidence>
<keyword evidence="3" id="KW-0813">Transport</keyword>
<evidence type="ECO:0000313" key="11">
    <source>
        <dbReference type="Proteomes" id="UP001370490"/>
    </source>
</evidence>
<comment type="caution">
    <text evidence="10">The sequence shown here is derived from an EMBL/GenBank/DDBJ whole genome shotgun (WGS) entry which is preliminary data.</text>
</comment>
<feature type="transmembrane region" description="Helical" evidence="9">
    <location>
        <begin position="159"/>
        <end position="179"/>
    </location>
</feature>
<dbReference type="Proteomes" id="UP001370490">
    <property type="component" value="Unassembled WGS sequence"/>
</dbReference>
<dbReference type="GO" id="GO:0015743">
    <property type="term" value="P:malate transport"/>
    <property type="evidence" value="ECO:0007669"/>
    <property type="project" value="InterPro"/>
</dbReference>
<accession>A0AAN8ZKE3</accession>
<keyword evidence="11" id="KW-1185">Reference proteome</keyword>
<evidence type="ECO:0000256" key="3">
    <source>
        <dbReference type="ARBA" id="ARBA00022448"/>
    </source>
</evidence>
<comment type="subcellular location">
    <subcellularLocation>
        <location evidence="1">Membrane</location>
        <topology evidence="1">Multi-pass membrane protein</topology>
    </subcellularLocation>
</comment>
<feature type="non-terminal residue" evidence="10">
    <location>
        <position position="1"/>
    </location>
</feature>
<evidence type="ECO:0000256" key="8">
    <source>
        <dbReference type="ARBA" id="ARBA00023303"/>
    </source>
</evidence>
<dbReference type="EMBL" id="JBAMMX010000005">
    <property type="protein sequence ID" value="KAK6940832.1"/>
    <property type="molecule type" value="Genomic_DNA"/>
</dbReference>
<dbReference type="AlphaFoldDB" id="A0AAN8ZKE3"/>
<dbReference type="GO" id="GO:0016020">
    <property type="term" value="C:membrane"/>
    <property type="evidence" value="ECO:0007669"/>
    <property type="project" value="UniProtKB-SubCell"/>
</dbReference>
<feature type="transmembrane region" description="Helical" evidence="9">
    <location>
        <begin position="80"/>
        <end position="99"/>
    </location>
</feature>
<keyword evidence="6" id="KW-0406">Ion transport</keyword>
<gene>
    <name evidence="10" type="ORF">RJ641_030363</name>
</gene>
<sequence length="455" mass="50317">LSKVRSSSVLFYCLRCAVHFNANITGLSKVRGTTFVMDSIVLSMPTTVGTPIKQNKIKASILHLISFFQEQKNKHDMRKIIHSIKVGIALLMVSLLYLLDPLFEKVGENAMWAIMTVVVIFEYYAGATLSKGLNRGIGTILGGGLGCLAAIIAQDVGGLGKALLVGSSVFIFGTAATYIRLVPRIKMRYDYGAMIFILTFNLVAVSGLRAEEVKELARQRLSTIGMGFAVCIFTSVLVFPLWASDELHYSIASRFETVACSLEGCIEEYFKENNEKEIQLGASLNACKSVLHSKSKDETLANFARWEPWHGRFGLSHPWEKYLRIGEVLRELATAIFSMEGCIQSAMQSSSNTRQLIKEPCEAVGSILSWTLRDLGESILKMKRCRPKVLISSKLQSVRLELNLATSSAKLGVLGQGDELASPSFVFFLMRAMEKLEILAKEIEELGVLADFQNK</sequence>
<evidence type="ECO:0000256" key="2">
    <source>
        <dbReference type="ARBA" id="ARBA00007079"/>
    </source>
</evidence>
<keyword evidence="5 9" id="KW-1133">Transmembrane helix</keyword>
<proteinExistence type="inferred from homology"/>
<evidence type="ECO:0000256" key="9">
    <source>
        <dbReference type="SAM" id="Phobius"/>
    </source>
</evidence>
<evidence type="ECO:0000256" key="5">
    <source>
        <dbReference type="ARBA" id="ARBA00022989"/>
    </source>
</evidence>
<keyword evidence="7 9" id="KW-0472">Membrane</keyword>
<dbReference type="GO" id="GO:0034220">
    <property type="term" value="P:monoatomic ion transmembrane transport"/>
    <property type="evidence" value="ECO:0007669"/>
    <property type="project" value="UniProtKB-KW"/>
</dbReference>
<dbReference type="InterPro" id="IPR020966">
    <property type="entry name" value="ALMT"/>
</dbReference>
<evidence type="ECO:0000256" key="4">
    <source>
        <dbReference type="ARBA" id="ARBA00022692"/>
    </source>
</evidence>
<organism evidence="10 11">
    <name type="scientific">Dillenia turbinata</name>
    <dbReference type="NCBI Taxonomy" id="194707"/>
    <lineage>
        <taxon>Eukaryota</taxon>
        <taxon>Viridiplantae</taxon>
        <taxon>Streptophyta</taxon>
        <taxon>Embryophyta</taxon>
        <taxon>Tracheophyta</taxon>
        <taxon>Spermatophyta</taxon>
        <taxon>Magnoliopsida</taxon>
        <taxon>eudicotyledons</taxon>
        <taxon>Gunneridae</taxon>
        <taxon>Pentapetalae</taxon>
        <taxon>Dilleniales</taxon>
        <taxon>Dilleniaceae</taxon>
        <taxon>Dillenia</taxon>
    </lineage>
</organism>
<keyword evidence="8" id="KW-0407">Ion channel</keyword>
<feature type="transmembrane region" description="Helical" evidence="9">
    <location>
        <begin position="136"/>
        <end position="153"/>
    </location>
</feature>
<reference evidence="10 11" key="1">
    <citation type="submission" date="2023-12" db="EMBL/GenBank/DDBJ databases">
        <title>A high-quality genome assembly for Dillenia turbinata (Dilleniales).</title>
        <authorList>
            <person name="Chanderbali A."/>
        </authorList>
    </citation>
    <scope>NUCLEOTIDE SEQUENCE [LARGE SCALE GENOMIC DNA]</scope>
    <source>
        <strain evidence="10">LSX21</strain>
        <tissue evidence="10">Leaf</tissue>
    </source>
</reference>
<dbReference type="Pfam" id="PF11744">
    <property type="entry name" value="ALMT"/>
    <property type="match status" value="1"/>
</dbReference>
<evidence type="ECO:0000313" key="10">
    <source>
        <dbReference type="EMBL" id="KAK6940832.1"/>
    </source>
</evidence>
<protein>
    <submittedName>
        <fullName evidence="10">Aluminum-activated malate transporter</fullName>
    </submittedName>
</protein>
<evidence type="ECO:0000256" key="6">
    <source>
        <dbReference type="ARBA" id="ARBA00023065"/>
    </source>
</evidence>
<comment type="similarity">
    <text evidence="2">Belongs to the aromatic acid exporter (TC 2.A.85) family.</text>
</comment>
<name>A0AAN8ZKE3_9MAGN</name>
<feature type="transmembrane region" description="Helical" evidence="9">
    <location>
        <begin position="222"/>
        <end position="243"/>
    </location>
</feature>
<feature type="transmembrane region" description="Helical" evidence="9">
    <location>
        <begin position="191"/>
        <end position="210"/>
    </location>
</feature>
<feature type="transmembrane region" description="Helical" evidence="9">
    <location>
        <begin position="111"/>
        <end position="129"/>
    </location>
</feature>